<dbReference type="Proteomes" id="UP001500063">
    <property type="component" value="Unassembled WGS sequence"/>
</dbReference>
<dbReference type="InterPro" id="IPR036661">
    <property type="entry name" value="Luciferase-like_sf"/>
</dbReference>
<evidence type="ECO:0000313" key="9">
    <source>
        <dbReference type="Proteomes" id="UP001500063"/>
    </source>
</evidence>
<reference evidence="8 9" key="1">
    <citation type="journal article" date="2019" name="Int. J. Syst. Evol. Microbiol.">
        <title>The Global Catalogue of Microorganisms (GCM) 10K type strain sequencing project: providing services to taxonomists for standard genome sequencing and annotation.</title>
        <authorList>
            <consortium name="The Broad Institute Genomics Platform"/>
            <consortium name="The Broad Institute Genome Sequencing Center for Infectious Disease"/>
            <person name="Wu L."/>
            <person name="Ma J."/>
        </authorList>
    </citation>
    <scope>NUCLEOTIDE SEQUENCE [LARGE SCALE GENOMIC DNA]</scope>
    <source>
        <strain evidence="8 9">JCM 4565</strain>
    </source>
</reference>
<dbReference type="Pfam" id="PF00296">
    <property type="entry name" value="Bac_luciferase"/>
    <property type="match status" value="1"/>
</dbReference>
<evidence type="ECO:0000256" key="3">
    <source>
        <dbReference type="ARBA" id="ARBA00023002"/>
    </source>
</evidence>
<evidence type="ECO:0000259" key="7">
    <source>
        <dbReference type="Pfam" id="PF00296"/>
    </source>
</evidence>
<dbReference type="EMBL" id="BAAABW010000026">
    <property type="protein sequence ID" value="GAA0364583.1"/>
    <property type="molecule type" value="Genomic_DNA"/>
</dbReference>
<gene>
    <name evidence="8" type="ORF">GCM10010319_48060</name>
</gene>
<dbReference type="InterPro" id="IPR016215">
    <property type="entry name" value="NTA_MOA"/>
</dbReference>
<evidence type="ECO:0000256" key="2">
    <source>
        <dbReference type="ARBA" id="ARBA00022643"/>
    </source>
</evidence>
<feature type="domain" description="Luciferase-like" evidence="7">
    <location>
        <begin position="20"/>
        <end position="278"/>
    </location>
</feature>
<evidence type="ECO:0000313" key="8">
    <source>
        <dbReference type="EMBL" id="GAA0364583.1"/>
    </source>
</evidence>
<dbReference type="PANTHER" id="PTHR30011">
    <property type="entry name" value="ALKANESULFONATE MONOOXYGENASE-RELATED"/>
    <property type="match status" value="1"/>
</dbReference>
<dbReference type="RefSeq" id="WP_344120774.1">
    <property type="nucleotide sequence ID" value="NZ_BAAABW010000026.1"/>
</dbReference>
<keyword evidence="4" id="KW-0503">Monooxygenase</keyword>
<sequence length="342" mass="35908">MTQRDGRITLFTRLITAPDGGSRDLGTGSFARVRDRAREAEAAGIDALLLHDRQSAAPDPADDPYFEAGTLAGALAVCTRSVGLVASVSTEHALPYHLARLLATVDHLGSGRAGWQPLTAADPDAAANYSRAGGPSAAARRSRAAEFVTVLTGLWDSFDDDAFRRDRESGVYFTPEKLHTLDHKGEHFEVAGPLNIARPPQGHPLLVHHAADADDIALAARVADVVLVPAQGSQDPARVREAVREQARAAGRDADGIAVLLDWPVDGDPGAAARLRALFDAGAADGFTLLAPTGSAEAAHDAVLALATEVREHGHDLPTAPDGATLRDRLGLPRPAGRYQAA</sequence>
<dbReference type="InterPro" id="IPR011251">
    <property type="entry name" value="Luciferase-like_dom"/>
</dbReference>
<dbReference type="InterPro" id="IPR051260">
    <property type="entry name" value="Diverse_substr_monoxygenases"/>
</dbReference>
<evidence type="ECO:0000256" key="5">
    <source>
        <dbReference type="ARBA" id="ARBA00033748"/>
    </source>
</evidence>
<dbReference type="PANTHER" id="PTHR30011:SF16">
    <property type="entry name" value="C2H2 FINGER DOMAIN TRANSCRIPTION FACTOR (EUROFUNG)-RELATED"/>
    <property type="match status" value="1"/>
</dbReference>
<keyword evidence="9" id="KW-1185">Reference proteome</keyword>
<dbReference type="PIRSF" id="PIRSF000337">
    <property type="entry name" value="NTA_MOA"/>
    <property type="match status" value="1"/>
</dbReference>
<accession>A0ABN0XI04</accession>
<organism evidence="8 9">
    <name type="scientific">Streptomyces blastmyceticus</name>
    <dbReference type="NCBI Taxonomy" id="68180"/>
    <lineage>
        <taxon>Bacteria</taxon>
        <taxon>Bacillati</taxon>
        <taxon>Actinomycetota</taxon>
        <taxon>Actinomycetes</taxon>
        <taxon>Kitasatosporales</taxon>
        <taxon>Streptomycetaceae</taxon>
        <taxon>Streptomyces</taxon>
    </lineage>
</organism>
<evidence type="ECO:0000256" key="4">
    <source>
        <dbReference type="ARBA" id="ARBA00023033"/>
    </source>
</evidence>
<comment type="similarity">
    <text evidence="5">Belongs to the NtaA/SnaA/DszA monooxygenase family.</text>
</comment>
<proteinExistence type="inferred from homology"/>
<protein>
    <recommendedName>
        <fullName evidence="7">Luciferase-like domain-containing protein</fullName>
    </recommendedName>
</protein>
<feature type="region of interest" description="Disordered" evidence="6">
    <location>
        <begin position="314"/>
        <end position="342"/>
    </location>
</feature>
<dbReference type="Gene3D" id="3.20.20.30">
    <property type="entry name" value="Luciferase-like domain"/>
    <property type="match status" value="1"/>
</dbReference>
<dbReference type="SUPFAM" id="SSF51679">
    <property type="entry name" value="Bacterial luciferase-like"/>
    <property type="match status" value="1"/>
</dbReference>
<keyword evidence="2" id="KW-0288">FMN</keyword>
<keyword evidence="1" id="KW-0285">Flavoprotein</keyword>
<evidence type="ECO:0000256" key="6">
    <source>
        <dbReference type="SAM" id="MobiDB-lite"/>
    </source>
</evidence>
<name>A0ABN0XI04_9ACTN</name>
<keyword evidence="3" id="KW-0560">Oxidoreductase</keyword>
<comment type="caution">
    <text evidence="8">The sequence shown here is derived from an EMBL/GenBank/DDBJ whole genome shotgun (WGS) entry which is preliminary data.</text>
</comment>
<evidence type="ECO:0000256" key="1">
    <source>
        <dbReference type="ARBA" id="ARBA00022630"/>
    </source>
</evidence>